<accession>A0AAV8WJJ3</accession>
<dbReference type="GO" id="GO:0006516">
    <property type="term" value="P:glycoprotein catabolic process"/>
    <property type="evidence" value="ECO:0007669"/>
    <property type="project" value="InterPro"/>
</dbReference>
<dbReference type="SMART" id="SM00580">
    <property type="entry name" value="PUG"/>
    <property type="match status" value="1"/>
</dbReference>
<evidence type="ECO:0000256" key="7">
    <source>
        <dbReference type="ARBA" id="ARBA00022490"/>
    </source>
</evidence>
<keyword evidence="10" id="KW-0862">Zinc</keyword>
<dbReference type="GO" id="GO:0000224">
    <property type="term" value="F:peptide-N4-(N-acetyl-beta-glucosaminyl)asparagine amidase activity"/>
    <property type="evidence" value="ECO:0007669"/>
    <property type="project" value="UniProtKB-EC"/>
</dbReference>
<dbReference type="InterPro" id="IPR038765">
    <property type="entry name" value="Papain-like_cys_pep_sf"/>
</dbReference>
<dbReference type="SUPFAM" id="SSF49785">
    <property type="entry name" value="Galactose-binding domain-like"/>
    <property type="match status" value="1"/>
</dbReference>
<keyword evidence="9" id="KW-0378">Hydrolase</keyword>
<dbReference type="InterPro" id="IPR050883">
    <property type="entry name" value="PNGase"/>
</dbReference>
<comment type="cofactor">
    <cofactor evidence="2">
        <name>Zn(2+)</name>
        <dbReference type="ChEBI" id="CHEBI:29105"/>
    </cofactor>
</comment>
<comment type="similarity">
    <text evidence="4 13">Belongs to the transglutaminase-like superfamily. PNGase family.</text>
</comment>
<dbReference type="Pfam" id="PF04721">
    <property type="entry name" value="PAW"/>
    <property type="match status" value="1"/>
</dbReference>
<evidence type="ECO:0000256" key="9">
    <source>
        <dbReference type="ARBA" id="ARBA00022801"/>
    </source>
</evidence>
<dbReference type="PROSITE" id="PS51398">
    <property type="entry name" value="PAW"/>
    <property type="match status" value="1"/>
</dbReference>
<dbReference type="Pfam" id="PF09409">
    <property type="entry name" value="PUB"/>
    <property type="match status" value="1"/>
</dbReference>
<dbReference type="InterPro" id="IPR002931">
    <property type="entry name" value="Transglutaminase-like"/>
</dbReference>
<dbReference type="PANTHER" id="PTHR12143">
    <property type="entry name" value="PEPTIDE N-GLYCANASE PNGASE -RELATED"/>
    <property type="match status" value="1"/>
</dbReference>
<proteinExistence type="inferred from homology"/>
<dbReference type="SUPFAM" id="SSF54001">
    <property type="entry name" value="Cysteine proteinases"/>
    <property type="match status" value="1"/>
</dbReference>
<keyword evidence="7" id="KW-0963">Cytoplasm</keyword>
<reference evidence="16 17" key="1">
    <citation type="journal article" date="2023" name="Insect Mol. Biol.">
        <title>Genome sequencing provides insights into the evolution of gene families encoding plant cell wall-degrading enzymes in longhorned beetles.</title>
        <authorList>
            <person name="Shin N.R."/>
            <person name="Okamura Y."/>
            <person name="Kirsch R."/>
            <person name="Pauchet Y."/>
        </authorList>
    </citation>
    <scope>NUCLEOTIDE SEQUENCE [LARGE SCALE GENOMIC DNA]</scope>
    <source>
        <strain evidence="16">EAD_L_NR</strain>
    </source>
</reference>
<dbReference type="InterPro" id="IPR006588">
    <property type="entry name" value="Peptide_N_glycanase_PAW_dom"/>
</dbReference>
<evidence type="ECO:0000256" key="11">
    <source>
        <dbReference type="ARBA" id="ARBA00024870"/>
    </source>
</evidence>
<dbReference type="GO" id="GO:0046872">
    <property type="term" value="F:metal ion binding"/>
    <property type="evidence" value="ECO:0007669"/>
    <property type="project" value="UniProtKB-KW"/>
</dbReference>
<dbReference type="InterPro" id="IPR036339">
    <property type="entry name" value="PUB-like_dom_sf"/>
</dbReference>
<feature type="domain" description="PAW" evidence="15">
    <location>
        <begin position="433"/>
        <end position="632"/>
    </location>
</feature>
<dbReference type="InterPro" id="IPR018997">
    <property type="entry name" value="PUB_domain"/>
</dbReference>
<dbReference type="GO" id="GO:0005634">
    <property type="term" value="C:nucleus"/>
    <property type="evidence" value="ECO:0007669"/>
    <property type="project" value="TreeGrafter"/>
</dbReference>
<dbReference type="AlphaFoldDB" id="A0AAV8WJJ3"/>
<evidence type="ECO:0000256" key="12">
    <source>
        <dbReference type="ARBA" id="ARBA00032901"/>
    </source>
</evidence>
<dbReference type="SUPFAM" id="SSF143503">
    <property type="entry name" value="PUG domain-like"/>
    <property type="match status" value="1"/>
</dbReference>
<keyword evidence="8" id="KW-0479">Metal-binding</keyword>
<comment type="subcellular location">
    <subcellularLocation>
        <location evidence="3">Cytoplasm</location>
    </subcellularLocation>
</comment>
<dbReference type="EMBL" id="JANEYG010000001">
    <property type="protein sequence ID" value="KAJ8925931.1"/>
    <property type="molecule type" value="Genomic_DNA"/>
</dbReference>
<organism evidence="16 17">
    <name type="scientific">Exocentrus adspersus</name>
    <dbReference type="NCBI Taxonomy" id="1586481"/>
    <lineage>
        <taxon>Eukaryota</taxon>
        <taxon>Metazoa</taxon>
        <taxon>Ecdysozoa</taxon>
        <taxon>Arthropoda</taxon>
        <taxon>Hexapoda</taxon>
        <taxon>Insecta</taxon>
        <taxon>Pterygota</taxon>
        <taxon>Neoptera</taxon>
        <taxon>Endopterygota</taxon>
        <taxon>Coleoptera</taxon>
        <taxon>Polyphaga</taxon>
        <taxon>Cucujiformia</taxon>
        <taxon>Chrysomeloidea</taxon>
        <taxon>Cerambycidae</taxon>
        <taxon>Lamiinae</taxon>
        <taxon>Acanthocinini</taxon>
        <taxon>Exocentrus</taxon>
    </lineage>
</organism>
<dbReference type="PANTHER" id="PTHR12143:SF19">
    <property type="entry name" value="PEPTIDE-N(4)-(N-ACETYL-BETA-GLUCOSAMINYL)ASPARAGINE AMIDASE"/>
    <property type="match status" value="1"/>
</dbReference>
<dbReference type="EC" id="3.5.1.52" evidence="5"/>
<evidence type="ECO:0000256" key="4">
    <source>
        <dbReference type="ARBA" id="ARBA00009390"/>
    </source>
</evidence>
<dbReference type="InterPro" id="IPR038680">
    <property type="entry name" value="PAW_sf"/>
</dbReference>
<name>A0AAV8WJJ3_9CUCU</name>
<feature type="compositionally biased region" description="Basic and acidic residues" evidence="14">
    <location>
        <begin position="113"/>
        <end position="126"/>
    </location>
</feature>
<dbReference type="InterPro" id="IPR008979">
    <property type="entry name" value="Galactose-bd-like_sf"/>
</dbReference>
<evidence type="ECO:0000256" key="2">
    <source>
        <dbReference type="ARBA" id="ARBA00001947"/>
    </source>
</evidence>
<sequence>MDFDETLRKLTKDNPRNASDEAIRLLSKIINNILKDPANLKLRTLQKTNPTVCKKIIPVKGAVECLKLAGFQELEANYTLVANTPLANLEKLRDSLEKWKNSPNCNGVSPEVDIEKDQNNDAGKSNRPETVIKKVELPPLVLTYSNPFLRRVETFFHNVLQYENKELQQRALSLVPLATLEENAQKRLRNIQEHIKKNKLKDPDFSMQDMLILELLEWFKEDLFSWVDSPSCSSCDGKTEFSHMSTDPDVLVYTDRVELHRCTVCHKFTPFPRYNDLNILLETRRGRCGEWANTFTLFCRAMGWDARFVVEESDHVWTEVYSVTQKRWLHCDPCENICDTPLIYETGWNKQISYVMAYSAEEVQDVTWRYCTKHKEVLKRRKQCTESELLQALCELRSKRQQNLTQARKNYLAKRLLNELVEFLTEKKPCEDDQKGRSSGSASWRLARGEIQEEEQDPLYIWEINENDVIDNKITIRYCTSSDTYEYISGGKVLRTVNKWNRGVFKYSGVFRKEEKDWKMVYLTRKEGQTSGTISWKIVLTDCAMSVDTVSLQFQRTTYENAIVNVQMCSEDKSLLIENGCEEIKDFSGSRALTISASLSGGKGDVSWQHAQLFRQPSDNEDFPFSLTVTLK</sequence>
<evidence type="ECO:0000256" key="13">
    <source>
        <dbReference type="PROSITE-ProRule" id="PRU00731"/>
    </source>
</evidence>
<evidence type="ECO:0000313" key="17">
    <source>
        <dbReference type="Proteomes" id="UP001159042"/>
    </source>
</evidence>
<dbReference type="Proteomes" id="UP001159042">
    <property type="component" value="Unassembled WGS sequence"/>
</dbReference>
<dbReference type="FunFam" id="2.60.120.1020:FF:000001">
    <property type="entry name" value="Peptide-N(4)-(N-acetyl-beta-glucosaminyl)asparagine amidase"/>
    <property type="match status" value="1"/>
</dbReference>
<dbReference type="Gene3D" id="2.20.25.10">
    <property type="match status" value="1"/>
</dbReference>
<comment type="function">
    <text evidence="11">Specifically deglycosylates the denatured form of N-linked glycoproteins in the cytoplasm and assists their proteasome-mediated degradation. Cleaves the beta-aspartyl-glucosamine (GlcNAc) of the glycan and the amide side chain of Asn, converting Asn to Asp. Prefers proteins containing high-mannose over those bearing complex type oligosaccharides. Can recognize misfolded proteins in the endoplasmic reticulum that are exported to the cytosol to be destroyed and deglycosylate them, while it has no activity toward native proteins. Deglycosylation is a prerequisite for subsequent proteasome-mediated degradation of some, but not all, misfolded glycoproteins.</text>
</comment>
<dbReference type="GO" id="GO:0005829">
    <property type="term" value="C:cytosol"/>
    <property type="evidence" value="ECO:0007669"/>
    <property type="project" value="TreeGrafter"/>
</dbReference>
<evidence type="ECO:0000256" key="3">
    <source>
        <dbReference type="ARBA" id="ARBA00004496"/>
    </source>
</evidence>
<comment type="caution">
    <text evidence="16">The sequence shown here is derived from an EMBL/GenBank/DDBJ whole genome shotgun (WGS) entry which is preliminary data.</text>
</comment>
<evidence type="ECO:0000256" key="5">
    <source>
        <dbReference type="ARBA" id="ARBA00012158"/>
    </source>
</evidence>
<comment type="catalytic activity">
    <reaction evidence="1">
        <text>Hydrolysis of an N(4)-(acetyl-beta-D-glucosaminyl)asparagine residue in which the glucosamine residue may be further glycosylated, to yield a (substituted) N-acetyl-beta-D-glucosaminylamine and a peptide containing an aspartate residue.</text>
        <dbReference type="EC" id="3.5.1.52"/>
    </reaction>
</comment>
<dbReference type="Gene3D" id="3.10.620.30">
    <property type="match status" value="1"/>
</dbReference>
<dbReference type="Pfam" id="PF01841">
    <property type="entry name" value="Transglut_core"/>
    <property type="match status" value="1"/>
</dbReference>
<evidence type="ECO:0000256" key="6">
    <source>
        <dbReference type="ARBA" id="ARBA00018546"/>
    </source>
</evidence>
<evidence type="ECO:0000259" key="15">
    <source>
        <dbReference type="PROSITE" id="PS51398"/>
    </source>
</evidence>
<protein>
    <recommendedName>
        <fullName evidence="6">Peptide-N(4)-(N-acetyl-beta-glucosaminyl)asparagine amidase</fullName>
        <ecNumber evidence="5">3.5.1.52</ecNumber>
    </recommendedName>
    <alternativeName>
        <fullName evidence="12">Peptide:N-glycanase</fullName>
    </alternativeName>
</protein>
<dbReference type="Gene3D" id="1.20.58.2190">
    <property type="match status" value="1"/>
</dbReference>
<evidence type="ECO:0000256" key="10">
    <source>
        <dbReference type="ARBA" id="ARBA00022833"/>
    </source>
</evidence>
<gene>
    <name evidence="16" type="ORF">NQ315_009783</name>
</gene>
<evidence type="ECO:0000313" key="16">
    <source>
        <dbReference type="EMBL" id="KAJ8925931.1"/>
    </source>
</evidence>
<keyword evidence="17" id="KW-1185">Reference proteome</keyword>
<evidence type="ECO:0000256" key="14">
    <source>
        <dbReference type="SAM" id="MobiDB-lite"/>
    </source>
</evidence>
<feature type="region of interest" description="Disordered" evidence="14">
    <location>
        <begin position="102"/>
        <end position="126"/>
    </location>
</feature>
<evidence type="ECO:0000256" key="8">
    <source>
        <dbReference type="ARBA" id="ARBA00022723"/>
    </source>
</evidence>
<dbReference type="Gene3D" id="2.60.120.1020">
    <property type="entry name" value="Peptide N glycanase, PAW domain"/>
    <property type="match status" value="1"/>
</dbReference>
<dbReference type="SMART" id="SM00460">
    <property type="entry name" value="TGc"/>
    <property type="match status" value="1"/>
</dbReference>
<evidence type="ECO:0000256" key="1">
    <source>
        <dbReference type="ARBA" id="ARBA00001650"/>
    </source>
</evidence>